<dbReference type="InterPro" id="IPR007627">
    <property type="entry name" value="RNA_pol_sigma70_r2"/>
</dbReference>
<evidence type="ECO:0000313" key="7">
    <source>
        <dbReference type="EMBL" id="MPQ64571.1"/>
    </source>
</evidence>
<comment type="similarity">
    <text evidence="1">Belongs to the sigma-70 factor family. ECF subfamily.</text>
</comment>
<dbReference type="InterPro" id="IPR013249">
    <property type="entry name" value="RNA_pol_sigma70_r4_t2"/>
</dbReference>
<keyword evidence="2" id="KW-0805">Transcription regulation</keyword>
<gene>
    <name evidence="7" type="ORF">E4V82_21060</name>
</gene>
<evidence type="ECO:0000256" key="1">
    <source>
        <dbReference type="ARBA" id="ARBA00010641"/>
    </source>
</evidence>
<dbReference type="AlphaFoldDB" id="A0A5N7J757"/>
<dbReference type="InterPro" id="IPR013324">
    <property type="entry name" value="RNA_pol_sigma_r3/r4-like"/>
</dbReference>
<proteinExistence type="inferred from homology"/>
<reference evidence="7 8" key="1">
    <citation type="journal article" date="2019" name="Lett. Appl. Microbiol.">
        <title>A case of 'blown pack' spoilage of vacuum-packaged pork likely associated with Clostridium estertheticum in Canada.</title>
        <authorList>
            <person name="Zhang P."/>
            <person name="Ward P."/>
            <person name="McMullen L.M."/>
            <person name="Yang X."/>
        </authorList>
    </citation>
    <scope>NUCLEOTIDE SEQUENCE [LARGE SCALE GENOMIC DNA]</scope>
    <source>
        <strain evidence="7 8">MA19</strain>
    </source>
</reference>
<feature type="domain" description="RNA polymerase sigma factor 70 region 4 type 2" evidence="6">
    <location>
        <begin position="119"/>
        <end position="171"/>
    </location>
</feature>
<dbReference type="CDD" id="cd06171">
    <property type="entry name" value="Sigma70_r4"/>
    <property type="match status" value="1"/>
</dbReference>
<dbReference type="PANTHER" id="PTHR43133:SF60">
    <property type="entry name" value="RNA POLYMERASE SIGMA FACTOR SIGV"/>
    <property type="match status" value="1"/>
</dbReference>
<evidence type="ECO:0000259" key="5">
    <source>
        <dbReference type="Pfam" id="PF04542"/>
    </source>
</evidence>
<dbReference type="RefSeq" id="WP_152753740.1">
    <property type="nucleotide sequence ID" value="NZ_SPSE01000053.1"/>
</dbReference>
<dbReference type="Gene3D" id="1.10.10.10">
    <property type="entry name" value="Winged helix-like DNA-binding domain superfamily/Winged helix DNA-binding domain"/>
    <property type="match status" value="1"/>
</dbReference>
<dbReference type="PANTHER" id="PTHR43133">
    <property type="entry name" value="RNA POLYMERASE ECF-TYPE SIGMA FACTO"/>
    <property type="match status" value="1"/>
</dbReference>
<dbReference type="EMBL" id="SPSF01000052">
    <property type="protein sequence ID" value="MPQ64571.1"/>
    <property type="molecule type" value="Genomic_DNA"/>
</dbReference>
<dbReference type="GO" id="GO:0003677">
    <property type="term" value="F:DNA binding"/>
    <property type="evidence" value="ECO:0007669"/>
    <property type="project" value="InterPro"/>
</dbReference>
<evidence type="ECO:0000256" key="3">
    <source>
        <dbReference type="ARBA" id="ARBA00023082"/>
    </source>
</evidence>
<keyword evidence="3" id="KW-0731">Sigma factor</keyword>
<dbReference type="InterPro" id="IPR014284">
    <property type="entry name" value="RNA_pol_sigma-70_dom"/>
</dbReference>
<dbReference type="Pfam" id="PF08281">
    <property type="entry name" value="Sigma70_r4_2"/>
    <property type="match status" value="1"/>
</dbReference>
<dbReference type="GO" id="GO:0016987">
    <property type="term" value="F:sigma factor activity"/>
    <property type="evidence" value="ECO:0007669"/>
    <property type="project" value="UniProtKB-KW"/>
</dbReference>
<name>A0A5N7J757_9CLOT</name>
<dbReference type="InterPro" id="IPR013325">
    <property type="entry name" value="RNA_pol_sigma_r2"/>
</dbReference>
<dbReference type="Pfam" id="PF04542">
    <property type="entry name" value="Sigma70_r2"/>
    <property type="match status" value="1"/>
</dbReference>
<evidence type="ECO:0000256" key="4">
    <source>
        <dbReference type="ARBA" id="ARBA00023163"/>
    </source>
</evidence>
<dbReference type="GO" id="GO:0006352">
    <property type="term" value="P:DNA-templated transcription initiation"/>
    <property type="evidence" value="ECO:0007669"/>
    <property type="project" value="InterPro"/>
</dbReference>
<dbReference type="SUPFAM" id="SSF88659">
    <property type="entry name" value="Sigma3 and sigma4 domains of RNA polymerase sigma factors"/>
    <property type="match status" value="1"/>
</dbReference>
<evidence type="ECO:0000313" key="8">
    <source>
        <dbReference type="Proteomes" id="UP000342249"/>
    </source>
</evidence>
<protein>
    <submittedName>
        <fullName evidence="7">RNA polymerase sigma factor</fullName>
    </submittedName>
</protein>
<organism evidence="7 8">
    <name type="scientific">Clostridium estertheticum</name>
    <dbReference type="NCBI Taxonomy" id="238834"/>
    <lineage>
        <taxon>Bacteria</taxon>
        <taxon>Bacillati</taxon>
        <taxon>Bacillota</taxon>
        <taxon>Clostridia</taxon>
        <taxon>Eubacteriales</taxon>
        <taxon>Clostridiaceae</taxon>
        <taxon>Clostridium</taxon>
    </lineage>
</organism>
<evidence type="ECO:0000256" key="2">
    <source>
        <dbReference type="ARBA" id="ARBA00023015"/>
    </source>
</evidence>
<feature type="domain" description="RNA polymerase sigma-70 region 2" evidence="5">
    <location>
        <begin position="21"/>
        <end position="77"/>
    </location>
</feature>
<accession>A0A5N7J757</accession>
<dbReference type="Gene3D" id="1.10.1740.10">
    <property type="match status" value="1"/>
</dbReference>
<sequence length="203" mass="23927">MDEINLIQRCKENDMDAFNDLYKKYSNKALRTAYLICGRNNIAEDVVQEAFIKCYKEIKNLKNPETFQAWFYRLLTRIAWRCCLKEKNHLYIESMDDNKDTVTDSLVLSDIAEKREIKQLLSDAINKLSVPLKTTVILYYYNELSIKEISKVLGCFQGTVKSRLYNARKLLEKGLSTKEFEDYFLTDKNIRRESDEKTRPSTI</sequence>
<dbReference type="InterPro" id="IPR039425">
    <property type="entry name" value="RNA_pol_sigma-70-like"/>
</dbReference>
<dbReference type="NCBIfam" id="TIGR02937">
    <property type="entry name" value="sigma70-ECF"/>
    <property type="match status" value="1"/>
</dbReference>
<dbReference type="SUPFAM" id="SSF88946">
    <property type="entry name" value="Sigma2 domain of RNA polymerase sigma factors"/>
    <property type="match status" value="1"/>
</dbReference>
<comment type="caution">
    <text evidence="7">The sequence shown here is derived from an EMBL/GenBank/DDBJ whole genome shotgun (WGS) entry which is preliminary data.</text>
</comment>
<evidence type="ECO:0000259" key="6">
    <source>
        <dbReference type="Pfam" id="PF08281"/>
    </source>
</evidence>
<dbReference type="InterPro" id="IPR036388">
    <property type="entry name" value="WH-like_DNA-bd_sf"/>
</dbReference>
<keyword evidence="4" id="KW-0804">Transcription</keyword>
<dbReference type="Proteomes" id="UP000342249">
    <property type="component" value="Unassembled WGS sequence"/>
</dbReference>